<accession>A0A1T5KEB4</accession>
<protein>
    <submittedName>
        <fullName evidence="7">Vitamin K-dependent gamma-carboxylase</fullName>
    </submittedName>
</protein>
<evidence type="ECO:0000313" key="8">
    <source>
        <dbReference type="Proteomes" id="UP000190961"/>
    </source>
</evidence>
<proteinExistence type="predicted"/>
<evidence type="ECO:0000256" key="1">
    <source>
        <dbReference type="ARBA" id="ARBA00004127"/>
    </source>
</evidence>
<feature type="transmembrane region" description="Helical" evidence="5">
    <location>
        <begin position="20"/>
        <end position="46"/>
    </location>
</feature>
<name>A0A1T5KEB4_9BACT</name>
<dbReference type="InterPro" id="IPR053934">
    <property type="entry name" value="HTTM_dom"/>
</dbReference>
<organism evidence="7 8">
    <name type="scientific">Ohtaekwangia koreensis</name>
    <dbReference type="NCBI Taxonomy" id="688867"/>
    <lineage>
        <taxon>Bacteria</taxon>
        <taxon>Pseudomonadati</taxon>
        <taxon>Bacteroidota</taxon>
        <taxon>Cytophagia</taxon>
        <taxon>Cytophagales</taxon>
        <taxon>Fulvivirgaceae</taxon>
        <taxon>Ohtaekwangia</taxon>
    </lineage>
</organism>
<dbReference type="GO" id="GO:0012505">
    <property type="term" value="C:endomembrane system"/>
    <property type="evidence" value="ECO:0007669"/>
    <property type="project" value="UniProtKB-SubCell"/>
</dbReference>
<feature type="transmembrane region" description="Helical" evidence="5">
    <location>
        <begin position="150"/>
        <end position="169"/>
    </location>
</feature>
<dbReference type="AlphaFoldDB" id="A0A1T5KEB4"/>
<evidence type="ECO:0000256" key="4">
    <source>
        <dbReference type="ARBA" id="ARBA00023136"/>
    </source>
</evidence>
<evidence type="ECO:0000256" key="2">
    <source>
        <dbReference type="ARBA" id="ARBA00022692"/>
    </source>
</evidence>
<feature type="transmembrane region" description="Helical" evidence="5">
    <location>
        <begin position="207"/>
        <end position="229"/>
    </location>
</feature>
<evidence type="ECO:0000259" key="6">
    <source>
        <dbReference type="SMART" id="SM00752"/>
    </source>
</evidence>
<sequence>MTYDRLIAWLSSGFQNPRAVTVFCKAVLILTLLRILFLWNASLVMVKYHYLSTPRSWPGKIVFAPSVLAGDHLSLVYIFFITLIIIGIFIPWNYLSGAIFFWITLNLYRITMPLTNGADQVQIALAGCMIFMVSTPYFKTAKMMAWQTVVFNASVLATQLIIVFVYFISGWDKLMTDSWRTGDAFLMISNLQHLINPFFKDLLTNPILNIVLAWITILFELTFVVFVWFRSTRMFTLIAGILFHFTIAIVLNLPEFALMMSVSYLVFLKDSAYIFLENVFIGKQVES</sequence>
<dbReference type="STRING" id="688867.SAMN05660236_2085"/>
<dbReference type="InterPro" id="IPR011020">
    <property type="entry name" value="HTTM-like"/>
</dbReference>
<evidence type="ECO:0000256" key="3">
    <source>
        <dbReference type="ARBA" id="ARBA00022989"/>
    </source>
</evidence>
<keyword evidence="4 5" id="KW-0472">Membrane</keyword>
<dbReference type="EMBL" id="FUZU01000001">
    <property type="protein sequence ID" value="SKC62007.1"/>
    <property type="molecule type" value="Genomic_DNA"/>
</dbReference>
<keyword evidence="8" id="KW-1185">Reference proteome</keyword>
<feature type="transmembrane region" description="Helical" evidence="5">
    <location>
        <begin position="241"/>
        <end position="267"/>
    </location>
</feature>
<evidence type="ECO:0000313" key="7">
    <source>
        <dbReference type="EMBL" id="SKC62007.1"/>
    </source>
</evidence>
<dbReference type="Proteomes" id="UP000190961">
    <property type="component" value="Unassembled WGS sequence"/>
</dbReference>
<keyword evidence="2 5" id="KW-0812">Transmembrane</keyword>
<evidence type="ECO:0000256" key="5">
    <source>
        <dbReference type="SAM" id="Phobius"/>
    </source>
</evidence>
<comment type="subcellular location">
    <subcellularLocation>
        <location evidence="1">Endomembrane system</location>
        <topology evidence="1">Multi-pass membrane protein</topology>
    </subcellularLocation>
</comment>
<reference evidence="7 8" key="1">
    <citation type="submission" date="2017-02" db="EMBL/GenBank/DDBJ databases">
        <authorList>
            <person name="Peterson S.W."/>
        </authorList>
    </citation>
    <scope>NUCLEOTIDE SEQUENCE [LARGE SCALE GENOMIC DNA]</scope>
    <source>
        <strain evidence="7 8">DSM 25262</strain>
    </source>
</reference>
<dbReference type="SMART" id="SM00752">
    <property type="entry name" value="HTTM"/>
    <property type="match status" value="1"/>
</dbReference>
<feature type="transmembrane region" description="Helical" evidence="5">
    <location>
        <begin position="75"/>
        <end position="101"/>
    </location>
</feature>
<keyword evidence="3 5" id="KW-1133">Transmembrane helix</keyword>
<dbReference type="Pfam" id="PF05090">
    <property type="entry name" value="HTTM"/>
    <property type="match status" value="1"/>
</dbReference>
<gene>
    <name evidence="7" type="ORF">SAMN05660236_2085</name>
</gene>
<feature type="domain" description="HTTM-like" evidence="6">
    <location>
        <begin position="17"/>
        <end position="272"/>
    </location>
</feature>